<evidence type="ECO:0000256" key="2">
    <source>
        <dbReference type="SAM" id="Phobius"/>
    </source>
</evidence>
<feature type="transmembrane region" description="Helical" evidence="2">
    <location>
        <begin position="174"/>
        <end position="195"/>
    </location>
</feature>
<feature type="region of interest" description="Disordered" evidence="1">
    <location>
        <begin position="1303"/>
        <end position="1323"/>
    </location>
</feature>
<feature type="domain" description="Ig-like" evidence="3">
    <location>
        <begin position="1179"/>
        <end position="1246"/>
    </location>
</feature>
<dbReference type="InterPro" id="IPR013783">
    <property type="entry name" value="Ig-like_fold"/>
</dbReference>
<feature type="domain" description="Ig-like" evidence="3">
    <location>
        <begin position="1068"/>
        <end position="1152"/>
    </location>
</feature>
<feature type="compositionally biased region" description="Acidic residues" evidence="1">
    <location>
        <begin position="1308"/>
        <end position="1323"/>
    </location>
</feature>
<dbReference type="SMART" id="SM00408">
    <property type="entry name" value="IGc2"/>
    <property type="match status" value="4"/>
</dbReference>
<evidence type="ECO:0000256" key="1">
    <source>
        <dbReference type="SAM" id="MobiDB-lite"/>
    </source>
</evidence>
<evidence type="ECO:0000313" key="5">
    <source>
        <dbReference type="Proteomes" id="UP000319801"/>
    </source>
</evidence>
<feature type="transmembrane region" description="Helical" evidence="2">
    <location>
        <begin position="491"/>
        <end position="509"/>
    </location>
</feature>
<feature type="transmembrane region" description="Helical" evidence="2">
    <location>
        <begin position="129"/>
        <end position="153"/>
    </location>
</feature>
<reference evidence="4 5" key="1">
    <citation type="journal article" date="2019" name="Genome Biol. Evol.">
        <title>Whole-Genome Sequencing of the Giant Devil Catfish, Bagarius yarrelli.</title>
        <authorList>
            <person name="Jiang W."/>
            <person name="Lv Y."/>
            <person name="Cheng L."/>
            <person name="Yang K."/>
            <person name="Chao B."/>
            <person name="Wang X."/>
            <person name="Li Y."/>
            <person name="Pan X."/>
            <person name="You X."/>
            <person name="Zhang Y."/>
            <person name="Yang J."/>
            <person name="Li J."/>
            <person name="Zhang X."/>
            <person name="Liu S."/>
            <person name="Sun C."/>
            <person name="Yang J."/>
            <person name="Shi Q."/>
        </authorList>
    </citation>
    <scope>NUCLEOTIDE SEQUENCE [LARGE SCALE GENOMIC DNA]</scope>
    <source>
        <strain evidence="4">JWS20170419001</strain>
        <tissue evidence="4">Muscle</tissue>
    </source>
</reference>
<evidence type="ECO:0000313" key="4">
    <source>
        <dbReference type="EMBL" id="TSL68213.1"/>
    </source>
</evidence>
<comment type="caution">
    <text evidence="4">The sequence shown here is derived from an EMBL/GenBank/DDBJ whole genome shotgun (WGS) entry which is preliminary data.</text>
</comment>
<keyword evidence="2 4" id="KW-0812">Transmembrane</keyword>
<dbReference type="Proteomes" id="UP000319801">
    <property type="component" value="Unassembled WGS sequence"/>
</dbReference>
<proteinExistence type="predicted"/>
<evidence type="ECO:0000259" key="3">
    <source>
        <dbReference type="PROSITE" id="PS50835"/>
    </source>
</evidence>
<dbReference type="CDD" id="cd00096">
    <property type="entry name" value="Ig"/>
    <property type="match status" value="2"/>
</dbReference>
<organism evidence="4 5">
    <name type="scientific">Bagarius yarrelli</name>
    <name type="common">Goonch</name>
    <name type="synonym">Bagrus yarrelli</name>
    <dbReference type="NCBI Taxonomy" id="175774"/>
    <lineage>
        <taxon>Eukaryota</taxon>
        <taxon>Metazoa</taxon>
        <taxon>Chordata</taxon>
        <taxon>Craniata</taxon>
        <taxon>Vertebrata</taxon>
        <taxon>Euteleostomi</taxon>
        <taxon>Actinopterygii</taxon>
        <taxon>Neopterygii</taxon>
        <taxon>Teleostei</taxon>
        <taxon>Ostariophysi</taxon>
        <taxon>Siluriformes</taxon>
        <taxon>Sisoridae</taxon>
        <taxon>Sisorinae</taxon>
        <taxon>Bagarius</taxon>
    </lineage>
</organism>
<feature type="domain" description="Ig-like" evidence="3">
    <location>
        <begin position="764"/>
        <end position="855"/>
    </location>
</feature>
<accession>A0A556U0S0</accession>
<dbReference type="EMBL" id="VCAZ01000035">
    <property type="protein sequence ID" value="TSL68213.1"/>
    <property type="molecule type" value="Genomic_DNA"/>
</dbReference>
<feature type="transmembrane region" description="Helical" evidence="2">
    <location>
        <begin position="379"/>
        <end position="399"/>
    </location>
</feature>
<keyword evidence="2" id="KW-0472">Membrane</keyword>
<dbReference type="PROSITE" id="PS50835">
    <property type="entry name" value="IG_LIKE"/>
    <property type="match status" value="5"/>
</dbReference>
<dbReference type="InterPro" id="IPR003598">
    <property type="entry name" value="Ig_sub2"/>
</dbReference>
<gene>
    <name evidence="4" type="ORF">Baya_5994</name>
</gene>
<keyword evidence="2" id="KW-1133">Transmembrane helix</keyword>
<feature type="transmembrane region" description="Helical" evidence="2">
    <location>
        <begin position="345"/>
        <end position="367"/>
    </location>
</feature>
<dbReference type="InterPro" id="IPR003599">
    <property type="entry name" value="Ig_sub"/>
</dbReference>
<dbReference type="InterPro" id="IPR007110">
    <property type="entry name" value="Ig-like_dom"/>
</dbReference>
<protein>
    <submittedName>
        <fullName evidence="4">Transmembrane channel-like protein 7</fullName>
    </submittedName>
</protein>
<feature type="transmembrane region" description="Helical" evidence="2">
    <location>
        <begin position="207"/>
        <end position="227"/>
    </location>
</feature>
<feature type="domain" description="Ig-like" evidence="3">
    <location>
        <begin position="580"/>
        <end position="664"/>
    </location>
</feature>
<sequence>MFLYILSEESTVSADSEFSLEDFQNDIYEQLPSAQRRLPSKDQEQEDAAHWNRNQPLKMLPLCIQEKRTIRDKQNLERCRIGYWASWKRSQEIGRRRLRKQVERLIFGLLLWKSTLHNIEGRFGVGVKAYFVFLRYLLFLNFLNCAIIAVSVLSPNLYKRTDINWNKIFRENVSFVNIFLGSGFMEHTPIFYGFYTNRSFGSKCLNTALLFFVGMLIILLLNLVMIVRRTVVGYKNTWLTGITFTANMSYKVFCGWDFCIREPEAALINHNLIRNELKMDLEEQMFHQKVSKRSLKQKILLYTLRIVLNFVVLCILGGSICLIYFATNASPHDLHWTLNWLSGYFSPITITVINFVMPHIFSSITVYEDYSLTTQLNVSLVRSILLKLGSLTIYLIFLIRKPQTVPFNLFRCCDPSRKMFRTTSSSVLFHFMLLLGLIMSAITLGININLFIPGGCGPFQDDWTVYNVTDECVKTLPYAAREGIRYMTSEAFAFMVILAEIIVLTSYVSRVRTNRKVMERLKDMLVMCSSDKRYLVKHHATLLRRQKKTVKRSEKVTSQQMWRWIFALTSIPVQGVSLIPEPNPPVLYEGAGFNLSCTAKKGTHLNYSWFQNEREVTSPSTLYRFVGNMLTVDTADERHAGSYICMARNMVRNRTRTSSSKKVTVMVKKHLAAPRLAFTLFHNGSSYYANISCRLAYGSPPVMFQLLLNEKLVGVQHLDLLEAWFYQPVTVGLDIGTLRCIAENDIQQLLSNSINLEVAPVTGPAHVQVEYLHRVDSVTAAALLQCQITAGTFPVFLWLFNGSTIPLEANSRTFIQHGQFLVITHISVGNLGYYSCRARDSFDSDSSWVKSEEVLVKMTGLCAMWVKAGAWIILDKLELTGPSKSLAGLIEEFYCKLDNIQTNETVLYQLFNDRNLIKAIGEYSSHSKERAKFPALVSLAYDGRLICKASVQNSSDISPTFSNWMEFQVLVPVEGANIISTPSSEDLWERDSLTLRCSLSKGTYVSYEWFLNDKLLHYNSNELNISSLSSQDSGKYVCAAKNNFNETEYFNSTSEESNVHVKEYLRKPEISFEVIKNAKGNFSTDVKCQVTKGSWPITFTFFRNNQNITAVTSDHQYSSLTVPIVLDQDMGTVYCQASNGKGQLQSRQLNLTVESVGGTVTMRLDKAIGQDFDVIGVWLYCSAERGTFPQYYWFLDYEKLESRGSFYTAFHQDHSGLIVMLYPHSGSNGFYHCEAVNSFDNTTKISSRRTLIGHEALNKIPVEVAAIVFTAFSLLICAVLACCIYGAVLQAYIEDMDVVQASMMKDSDESEEEEEEDEEEEEN</sequence>
<dbReference type="PANTHER" id="PTHR23302">
    <property type="entry name" value="TRANSMEMBRANE CHANNEL-RELATED"/>
    <property type="match status" value="1"/>
</dbReference>
<dbReference type="GO" id="GO:0005886">
    <property type="term" value="C:plasma membrane"/>
    <property type="evidence" value="ECO:0007669"/>
    <property type="project" value="InterPro"/>
</dbReference>
<dbReference type="InterPro" id="IPR038900">
    <property type="entry name" value="TMC"/>
</dbReference>
<dbReference type="OrthoDB" id="9947088at2759"/>
<feature type="transmembrane region" description="Helical" evidence="2">
    <location>
        <begin position="1264"/>
        <end position="1288"/>
    </location>
</feature>
<feature type="transmembrane region" description="Helical" evidence="2">
    <location>
        <begin position="299"/>
        <end position="325"/>
    </location>
</feature>
<dbReference type="SUPFAM" id="SSF48726">
    <property type="entry name" value="Immunoglobulin"/>
    <property type="match status" value="4"/>
</dbReference>
<name>A0A556U0S0_BAGYA</name>
<dbReference type="PANTHER" id="PTHR23302:SF66">
    <property type="entry name" value="TRANSMEMBRANE CHANNEL-LIKE PROTEIN"/>
    <property type="match status" value="1"/>
</dbReference>
<dbReference type="SMART" id="SM00409">
    <property type="entry name" value="IG"/>
    <property type="match status" value="4"/>
</dbReference>
<dbReference type="GO" id="GO:0008381">
    <property type="term" value="F:mechanosensitive monoatomic ion channel activity"/>
    <property type="evidence" value="ECO:0007669"/>
    <property type="project" value="TreeGrafter"/>
</dbReference>
<dbReference type="Gene3D" id="2.60.40.10">
    <property type="entry name" value="Immunoglobulins"/>
    <property type="match status" value="4"/>
</dbReference>
<feature type="transmembrane region" description="Helical" evidence="2">
    <location>
        <begin position="427"/>
        <end position="452"/>
    </location>
</feature>
<keyword evidence="5" id="KW-1185">Reference proteome</keyword>
<dbReference type="InterPro" id="IPR036179">
    <property type="entry name" value="Ig-like_dom_sf"/>
</dbReference>
<dbReference type="Pfam" id="PF13927">
    <property type="entry name" value="Ig_3"/>
    <property type="match status" value="2"/>
</dbReference>
<feature type="domain" description="Ig-like" evidence="3">
    <location>
        <begin position="976"/>
        <end position="1054"/>
    </location>
</feature>